<comment type="caution">
    <text evidence="1">The sequence shown here is derived from an EMBL/GenBank/DDBJ whole genome shotgun (WGS) entry which is preliminary data.</text>
</comment>
<reference evidence="1 2" key="1">
    <citation type="journal article" date="2016" name="Front. Microbiol.">
        <title>Comprehensive Phylogenetic Analysis of Bovine Non-aureus Staphylococci Species Based on Whole-Genome Sequencing.</title>
        <authorList>
            <person name="Naushad S."/>
            <person name="Barkema H.W."/>
            <person name="Luby C."/>
            <person name="Condas L.A."/>
            <person name="Nobrega D.B."/>
            <person name="Carson D.A."/>
            <person name="De Buck J."/>
        </authorList>
    </citation>
    <scope>NUCLEOTIDE SEQUENCE [LARGE SCALE GENOMIC DNA]</scope>
    <source>
        <strain evidence="1 2">SNUC 2204</strain>
    </source>
</reference>
<sequence length="71" mass="8269">MRTREDILSELAELKANPAKSYSGSMLKTAQKNQLMSELGRIETEEHFRNESNQHKFQFDNLEINISITKK</sequence>
<evidence type="ECO:0000313" key="2">
    <source>
        <dbReference type="Proteomes" id="UP000241209"/>
    </source>
</evidence>
<dbReference type="Proteomes" id="UP000241209">
    <property type="component" value="Unassembled WGS sequence"/>
</dbReference>
<protein>
    <submittedName>
        <fullName evidence="1">Uncharacterized protein</fullName>
    </submittedName>
</protein>
<evidence type="ECO:0000313" key="1">
    <source>
        <dbReference type="EMBL" id="PTI28093.1"/>
    </source>
</evidence>
<name>A0A2T4PQP0_9STAP</name>
<dbReference type="AlphaFoldDB" id="A0A2T4PQP0"/>
<dbReference type="RefSeq" id="WP_107557357.1">
    <property type="nucleotide sequence ID" value="NZ_CANQVP010000156.1"/>
</dbReference>
<accession>A0A2T4PQP0</accession>
<gene>
    <name evidence="1" type="ORF">BU072_12380</name>
</gene>
<organism evidence="1 2">
    <name type="scientific">Mammaliicoccus vitulinus</name>
    <dbReference type="NCBI Taxonomy" id="71237"/>
    <lineage>
        <taxon>Bacteria</taxon>
        <taxon>Bacillati</taxon>
        <taxon>Bacillota</taxon>
        <taxon>Bacilli</taxon>
        <taxon>Bacillales</taxon>
        <taxon>Staphylococcaceae</taxon>
        <taxon>Mammaliicoccus</taxon>
    </lineage>
</organism>
<dbReference type="EMBL" id="PZFK01000035">
    <property type="protein sequence ID" value="PTI28093.1"/>
    <property type="molecule type" value="Genomic_DNA"/>
</dbReference>
<dbReference type="OrthoDB" id="2418614at2"/>
<proteinExistence type="predicted"/>